<dbReference type="Proteomes" id="UP000317316">
    <property type="component" value="Unassembled WGS sequence"/>
</dbReference>
<evidence type="ECO:0000256" key="1">
    <source>
        <dbReference type="SAM" id="Phobius"/>
    </source>
</evidence>
<dbReference type="RefSeq" id="WP_142537147.1">
    <property type="nucleotide sequence ID" value="NZ_BMIE01000002.1"/>
</dbReference>
<keyword evidence="3" id="KW-1185">Reference proteome</keyword>
<accession>A0A544THF5</accession>
<proteinExistence type="predicted"/>
<keyword evidence="1" id="KW-0812">Transmembrane</keyword>
<evidence type="ECO:0000313" key="3">
    <source>
        <dbReference type="Proteomes" id="UP000317316"/>
    </source>
</evidence>
<dbReference type="EMBL" id="VDGH01000001">
    <property type="protein sequence ID" value="TQR16903.1"/>
    <property type="molecule type" value="Genomic_DNA"/>
</dbReference>
<comment type="caution">
    <text evidence="2">The sequence shown here is derived from an EMBL/GenBank/DDBJ whole genome shotgun (WGS) entry which is preliminary data.</text>
</comment>
<keyword evidence="1" id="KW-1133">Transmembrane helix</keyword>
<organism evidence="2 3">
    <name type="scientific">Psychrobacillus lasiicapitis</name>
    <dbReference type="NCBI Taxonomy" id="1636719"/>
    <lineage>
        <taxon>Bacteria</taxon>
        <taxon>Bacillati</taxon>
        <taxon>Bacillota</taxon>
        <taxon>Bacilli</taxon>
        <taxon>Bacillales</taxon>
        <taxon>Bacillaceae</taxon>
        <taxon>Psychrobacillus</taxon>
    </lineage>
</organism>
<dbReference type="OrthoDB" id="2966650at2"/>
<gene>
    <name evidence="2" type="ORF">FG382_01745</name>
</gene>
<feature type="transmembrane region" description="Helical" evidence="1">
    <location>
        <begin position="87"/>
        <end position="105"/>
    </location>
</feature>
<name>A0A544THF5_9BACI</name>
<keyword evidence="1" id="KW-0472">Membrane</keyword>
<dbReference type="AlphaFoldDB" id="A0A544THF5"/>
<reference evidence="2 3" key="1">
    <citation type="submission" date="2019-05" db="EMBL/GenBank/DDBJ databases">
        <title>Psychrobacillus vulpis sp. nov., a new species isolated from feces of a red fox that inhabits in The Tablas de Daimiel Natural Park, Albacete, Spain.</title>
        <authorList>
            <person name="Rodriguez M."/>
            <person name="Reina J.C."/>
            <person name="Bejar V."/>
            <person name="Llamas I."/>
        </authorList>
    </citation>
    <scope>NUCLEOTIDE SEQUENCE [LARGE SCALE GENOMIC DNA]</scope>
    <source>
        <strain evidence="2 3">NEAU-3TGS17</strain>
    </source>
</reference>
<feature type="transmembrane region" description="Helical" evidence="1">
    <location>
        <begin position="117"/>
        <end position="141"/>
    </location>
</feature>
<feature type="transmembrane region" description="Helical" evidence="1">
    <location>
        <begin position="9"/>
        <end position="31"/>
    </location>
</feature>
<evidence type="ECO:0000313" key="2">
    <source>
        <dbReference type="EMBL" id="TQR16903.1"/>
    </source>
</evidence>
<feature type="transmembrane region" description="Helical" evidence="1">
    <location>
        <begin position="43"/>
        <end position="67"/>
    </location>
</feature>
<protein>
    <submittedName>
        <fullName evidence="2">Uncharacterized protein</fullName>
    </submittedName>
</protein>
<sequence length="143" mass="16336">MTHEIVKRILIAVISTVLFSISLAIFVYTPASNRELDSSYNSLLGLFTIYALFSGPVLVIAGVIWSFIFDKISVKYLTRSKRYFTKFILYIIAGLVSTVIFLFIISKGKIISNTETFSFLLLGIIASLLYYHLLIIWQFLFKK</sequence>